<dbReference type="KEGG" id="tem:JW646_16175"/>
<feature type="transmembrane region" description="Helical" evidence="1">
    <location>
        <begin position="45"/>
        <end position="67"/>
    </location>
</feature>
<sequence>MLKEIMVLFMFSIIFLVVSFALYTGKALKYMKSYEGLSDEEKGKIRIIPLCQNISVAILIAAIIFFIAGCSLQFRENLFQLFIVIWIIGCAINLWYIDKSKKYEN</sequence>
<reference evidence="2 3" key="1">
    <citation type="journal article" date="2023" name="Int. J. Syst. Evol. Microbiol.">
        <title>Terrisporobacter hibernicus sp. nov., isolated from bovine faeces in Northern Ireland.</title>
        <authorList>
            <person name="Mitchell M."/>
            <person name="Nguyen S.V."/>
            <person name="Connor M."/>
            <person name="Fairley D.J."/>
            <person name="Donoghue O."/>
            <person name="Marshall H."/>
            <person name="Koolman L."/>
            <person name="McMullan G."/>
            <person name="Schaffer K.E."/>
            <person name="McGrath J.W."/>
            <person name="Fanning S."/>
        </authorList>
    </citation>
    <scope>NUCLEOTIDE SEQUENCE [LARGE SCALE GENOMIC DNA]</scope>
    <source>
        <strain evidence="2 3">MCA3</strain>
    </source>
</reference>
<evidence type="ECO:0000313" key="3">
    <source>
        <dbReference type="Proteomes" id="UP001198983"/>
    </source>
</evidence>
<protein>
    <submittedName>
        <fullName evidence="2">DUF3784 domain-containing protein</fullName>
    </submittedName>
</protein>
<dbReference type="Pfam" id="PF12650">
    <property type="entry name" value="DUF3784"/>
    <property type="match status" value="1"/>
</dbReference>
<evidence type="ECO:0000256" key="1">
    <source>
        <dbReference type="SAM" id="Phobius"/>
    </source>
</evidence>
<gene>
    <name evidence="2" type="ORF">JW646_16175</name>
</gene>
<keyword evidence="3" id="KW-1185">Reference proteome</keyword>
<proteinExistence type="predicted"/>
<keyword evidence="1" id="KW-0472">Membrane</keyword>
<accession>A0AAX2ZHF7</accession>
<keyword evidence="1" id="KW-1133">Transmembrane helix</keyword>
<dbReference type="InterPro" id="IPR017259">
    <property type="entry name" value="UCP037672"/>
</dbReference>
<evidence type="ECO:0000313" key="2">
    <source>
        <dbReference type="EMBL" id="UEL47152.1"/>
    </source>
</evidence>
<name>A0AAX2ZHF7_9FIRM</name>
<organism evidence="2 3">
    <name type="scientific">Terrisporobacter hibernicus</name>
    <dbReference type="NCBI Taxonomy" id="2813371"/>
    <lineage>
        <taxon>Bacteria</taxon>
        <taxon>Bacillati</taxon>
        <taxon>Bacillota</taxon>
        <taxon>Clostridia</taxon>
        <taxon>Peptostreptococcales</taxon>
        <taxon>Peptostreptococcaceae</taxon>
        <taxon>Terrisporobacter</taxon>
    </lineage>
</organism>
<keyword evidence="1" id="KW-0812">Transmembrane</keyword>
<dbReference type="RefSeq" id="WP_187359195.1">
    <property type="nucleotide sequence ID" value="NZ_CP081135.1"/>
</dbReference>
<dbReference type="EMBL" id="CP081135">
    <property type="protein sequence ID" value="UEL47152.1"/>
    <property type="molecule type" value="Genomic_DNA"/>
</dbReference>
<dbReference type="AlphaFoldDB" id="A0AAX2ZHF7"/>
<dbReference type="Proteomes" id="UP001198983">
    <property type="component" value="Chromosome"/>
</dbReference>
<feature type="transmembrane region" description="Helical" evidence="1">
    <location>
        <begin position="6"/>
        <end position="24"/>
    </location>
</feature>
<feature type="transmembrane region" description="Helical" evidence="1">
    <location>
        <begin position="79"/>
        <end position="97"/>
    </location>
</feature>